<dbReference type="GeneID" id="42003500"/>
<feature type="compositionally biased region" description="Acidic residues" evidence="10">
    <location>
        <begin position="688"/>
        <end position="704"/>
    </location>
</feature>
<dbReference type="EMBL" id="QEAO01000009">
    <property type="protein sequence ID" value="TPX35259.1"/>
    <property type="molecule type" value="Genomic_DNA"/>
</dbReference>
<dbReference type="PROSITE" id="PS00028">
    <property type="entry name" value="ZINC_FINGER_C2H2_1"/>
    <property type="match status" value="2"/>
</dbReference>
<keyword evidence="6" id="KW-0805">Transcription regulation</keyword>
<evidence type="ECO:0000256" key="10">
    <source>
        <dbReference type="SAM" id="MobiDB-lite"/>
    </source>
</evidence>
<feature type="domain" description="C2H2-type" evidence="11">
    <location>
        <begin position="542"/>
        <end position="569"/>
    </location>
</feature>
<feature type="compositionally biased region" description="Polar residues" evidence="10">
    <location>
        <begin position="238"/>
        <end position="253"/>
    </location>
</feature>
<dbReference type="InterPro" id="IPR013087">
    <property type="entry name" value="Znf_C2H2_type"/>
</dbReference>
<evidence type="ECO:0000256" key="2">
    <source>
        <dbReference type="ARBA" id="ARBA00022723"/>
    </source>
</evidence>
<feature type="compositionally biased region" description="Basic and acidic residues" evidence="10">
    <location>
        <begin position="586"/>
        <end position="596"/>
    </location>
</feature>
<accession>A0A507C7Y8</accession>
<proteinExistence type="predicted"/>
<keyword evidence="2" id="KW-0479">Metal-binding</keyword>
<feature type="region of interest" description="Disordered" evidence="10">
    <location>
        <begin position="659"/>
        <end position="704"/>
    </location>
</feature>
<dbReference type="Proteomes" id="UP000319731">
    <property type="component" value="Unassembled WGS sequence"/>
</dbReference>
<keyword evidence="8" id="KW-0539">Nucleus</keyword>
<evidence type="ECO:0000256" key="4">
    <source>
        <dbReference type="ARBA" id="ARBA00022771"/>
    </source>
</evidence>
<dbReference type="PANTHER" id="PTHR24399">
    <property type="entry name" value="ZINC FINGER AND BTB DOMAIN-CONTAINING"/>
    <property type="match status" value="1"/>
</dbReference>
<dbReference type="GO" id="GO:0008270">
    <property type="term" value="F:zinc ion binding"/>
    <property type="evidence" value="ECO:0007669"/>
    <property type="project" value="UniProtKB-KW"/>
</dbReference>
<feature type="region of interest" description="Disordered" evidence="10">
    <location>
        <begin position="192"/>
        <end position="213"/>
    </location>
</feature>
<dbReference type="SUPFAM" id="SSF57667">
    <property type="entry name" value="beta-beta-alpha zinc fingers"/>
    <property type="match status" value="2"/>
</dbReference>
<keyword evidence="4 9" id="KW-0863">Zinc-finger</keyword>
<feature type="domain" description="C2H2-type" evidence="11">
    <location>
        <begin position="570"/>
        <end position="598"/>
    </location>
</feature>
<dbReference type="InterPro" id="IPR036236">
    <property type="entry name" value="Znf_C2H2_sf"/>
</dbReference>
<reference evidence="12 13" key="1">
    <citation type="journal article" date="2019" name="Sci. Rep.">
        <title>Comparative genomics of chytrid fungi reveal insights into the obligate biotrophic and pathogenic lifestyle of Synchytrium endobioticum.</title>
        <authorList>
            <person name="van de Vossenberg B.T.L.H."/>
            <person name="Warris S."/>
            <person name="Nguyen H.D.T."/>
            <person name="van Gent-Pelzer M.P.E."/>
            <person name="Joly D.L."/>
            <person name="van de Geest H.C."/>
            <person name="Bonants P.J.M."/>
            <person name="Smith D.S."/>
            <person name="Levesque C.A."/>
            <person name="van der Lee T.A.J."/>
        </authorList>
    </citation>
    <scope>NUCLEOTIDE SEQUENCE [LARGE SCALE GENOMIC DNA]</scope>
    <source>
        <strain evidence="12 13">JEL517</strain>
    </source>
</reference>
<evidence type="ECO:0000256" key="3">
    <source>
        <dbReference type="ARBA" id="ARBA00022737"/>
    </source>
</evidence>
<dbReference type="FunFam" id="3.30.160.60:FF:002343">
    <property type="entry name" value="Zinc finger protein 33A"/>
    <property type="match status" value="1"/>
</dbReference>
<name>A0A507C7Y8_9FUNG</name>
<dbReference type="Gene3D" id="3.30.160.60">
    <property type="entry name" value="Classic Zinc Finger"/>
    <property type="match status" value="3"/>
</dbReference>
<evidence type="ECO:0000259" key="11">
    <source>
        <dbReference type="PROSITE" id="PS50157"/>
    </source>
</evidence>
<evidence type="ECO:0000313" key="13">
    <source>
        <dbReference type="Proteomes" id="UP000319731"/>
    </source>
</evidence>
<organism evidence="12 13">
    <name type="scientific">Synchytrium microbalum</name>
    <dbReference type="NCBI Taxonomy" id="1806994"/>
    <lineage>
        <taxon>Eukaryota</taxon>
        <taxon>Fungi</taxon>
        <taxon>Fungi incertae sedis</taxon>
        <taxon>Chytridiomycota</taxon>
        <taxon>Chytridiomycota incertae sedis</taxon>
        <taxon>Chytridiomycetes</taxon>
        <taxon>Synchytriales</taxon>
        <taxon>Synchytriaceae</taxon>
        <taxon>Synchytrium</taxon>
    </lineage>
</organism>
<dbReference type="AlphaFoldDB" id="A0A507C7Y8"/>
<evidence type="ECO:0000256" key="7">
    <source>
        <dbReference type="ARBA" id="ARBA00023163"/>
    </source>
</evidence>
<feature type="domain" description="C2H2-type" evidence="11">
    <location>
        <begin position="512"/>
        <end position="541"/>
    </location>
</feature>
<dbReference type="PROSITE" id="PS50157">
    <property type="entry name" value="ZINC_FINGER_C2H2_2"/>
    <property type="match status" value="3"/>
</dbReference>
<dbReference type="SMART" id="SM00355">
    <property type="entry name" value="ZnF_C2H2"/>
    <property type="match status" value="3"/>
</dbReference>
<evidence type="ECO:0000256" key="5">
    <source>
        <dbReference type="ARBA" id="ARBA00022833"/>
    </source>
</evidence>
<dbReference type="GO" id="GO:0001227">
    <property type="term" value="F:DNA-binding transcription repressor activity, RNA polymerase II-specific"/>
    <property type="evidence" value="ECO:0007669"/>
    <property type="project" value="TreeGrafter"/>
</dbReference>
<comment type="subcellular location">
    <subcellularLocation>
        <location evidence="1">Nucleus</location>
    </subcellularLocation>
</comment>
<keyword evidence="7" id="KW-0804">Transcription</keyword>
<dbReference type="RefSeq" id="XP_031025786.1">
    <property type="nucleotide sequence ID" value="XM_031168203.1"/>
</dbReference>
<feature type="region of interest" description="Disordered" evidence="10">
    <location>
        <begin position="236"/>
        <end position="270"/>
    </location>
</feature>
<evidence type="ECO:0000313" key="12">
    <source>
        <dbReference type="EMBL" id="TPX35259.1"/>
    </source>
</evidence>
<comment type="caution">
    <text evidence="12">The sequence shown here is derived from an EMBL/GenBank/DDBJ whole genome shotgun (WGS) entry which is preliminary data.</text>
</comment>
<feature type="region of interest" description="Disordered" evidence="10">
    <location>
        <begin position="586"/>
        <end position="634"/>
    </location>
</feature>
<dbReference type="STRING" id="1806994.A0A507C7Y8"/>
<evidence type="ECO:0000256" key="9">
    <source>
        <dbReference type="PROSITE-ProRule" id="PRU00042"/>
    </source>
</evidence>
<dbReference type="PANTHER" id="PTHR24399:SF70">
    <property type="entry name" value="C2H2-TYPE DOMAIN-CONTAINING PROTEIN"/>
    <property type="match status" value="1"/>
</dbReference>
<evidence type="ECO:0000256" key="8">
    <source>
        <dbReference type="ARBA" id="ARBA00023242"/>
    </source>
</evidence>
<dbReference type="GO" id="GO:0000978">
    <property type="term" value="F:RNA polymerase II cis-regulatory region sequence-specific DNA binding"/>
    <property type="evidence" value="ECO:0007669"/>
    <property type="project" value="TreeGrafter"/>
</dbReference>
<evidence type="ECO:0000256" key="1">
    <source>
        <dbReference type="ARBA" id="ARBA00004123"/>
    </source>
</evidence>
<feature type="region of interest" description="Disordered" evidence="10">
    <location>
        <begin position="433"/>
        <end position="502"/>
    </location>
</feature>
<sequence>MEAPNAALPADGADYLLALQQHEQFYHQTIEQQQSHNTGKPNARDSPYIDVMEISYNANGSPSDGFTSGYSTTSVEEEGLLELLAEQEQLESQQVNLTRRISEKLRRTSVVSDHSPTNTTSRRVSIEIEQSPYMTNTAYVTPDPSSAGSSNVPFMPTLDDFYVPQLSVESASPVLQPGFQHAEAMLPPSIYAYSSGESDEDGSSIYSDSDLGDGVDSTNNTTAFVYEDGGFLGLSRRPSYNNGSQPLNSNIQLQERRGASPRPRSNSNESLSRLQLNTLSLGQPLSTSPSNSSTEILPIPSPLIRAIPSPETSPLIMPQPYLYNPYPPTEDYLGLSLDNSTMNGMGFVGHESSGSVGGLGGVPNMEQQHRQYQYSNNPIGTNNLLGDRSFEDIIAQYRMALHSEPLVPTDQQQQGVMDPHVISQQQYQVAQQVVSSNQIQPQQHQHQRKPSKSVKREVSADSDRKRSKSSDAMPKRSFDEPRPAEQPKPIPIVAPTNTIGPDGKPVMKTTLYQCPHPGCGKTFTRPYNLKSHYRSHTGERPFACPHCELQFSRKHDLKRHAKLHAGVKSYVCPVCGKAFARSDALRRHTRASEPGKESACTSRVRSMGGSVESSLSTSPSGYNGGSSSAPTRRAKSMDGLHTMEDYNYQYGDYGNSLGSDGSFLLPSSHGHIQQTPEPEDRKRTTAELDAEEDEEDGDSDYEDG</sequence>
<dbReference type="FunFam" id="3.30.160.60:FF:000446">
    <property type="entry name" value="Zinc finger protein"/>
    <property type="match status" value="1"/>
</dbReference>
<evidence type="ECO:0000256" key="6">
    <source>
        <dbReference type="ARBA" id="ARBA00023015"/>
    </source>
</evidence>
<protein>
    <recommendedName>
        <fullName evidence="11">C2H2-type domain-containing protein</fullName>
    </recommendedName>
</protein>
<dbReference type="OrthoDB" id="4748970at2759"/>
<keyword evidence="13" id="KW-1185">Reference proteome</keyword>
<gene>
    <name evidence="12" type="ORF">SmJEL517_g02275</name>
</gene>
<feature type="compositionally biased region" description="Basic and acidic residues" evidence="10">
    <location>
        <begin position="454"/>
        <end position="464"/>
    </location>
</feature>
<dbReference type="Pfam" id="PF00096">
    <property type="entry name" value="zf-C2H2"/>
    <property type="match status" value="3"/>
</dbReference>
<feature type="compositionally biased region" description="Low complexity" evidence="10">
    <location>
        <begin position="433"/>
        <end position="444"/>
    </location>
</feature>
<dbReference type="GO" id="GO:0005654">
    <property type="term" value="C:nucleoplasm"/>
    <property type="evidence" value="ECO:0007669"/>
    <property type="project" value="TreeGrafter"/>
</dbReference>
<keyword evidence="3" id="KW-0677">Repeat</keyword>
<dbReference type="FunFam" id="3.30.160.60:FF:000125">
    <property type="entry name" value="Putative zinc finger protein 143"/>
    <property type="match status" value="1"/>
</dbReference>
<feature type="compositionally biased region" description="Basic and acidic residues" evidence="10">
    <location>
        <begin position="473"/>
        <end position="485"/>
    </location>
</feature>
<feature type="compositionally biased region" description="Polar residues" evidence="10">
    <location>
        <begin position="611"/>
        <end position="630"/>
    </location>
</feature>
<keyword evidence="5" id="KW-0862">Zinc</keyword>